<evidence type="ECO:0000256" key="4">
    <source>
        <dbReference type="ARBA" id="ARBA00023134"/>
    </source>
</evidence>
<name>A0A0B1SYJ0_OESDE</name>
<evidence type="ECO:0000256" key="1">
    <source>
        <dbReference type="ARBA" id="ARBA00009636"/>
    </source>
</evidence>
<reference evidence="7 8" key="1">
    <citation type="submission" date="2014-03" db="EMBL/GenBank/DDBJ databases">
        <title>Draft genome of the hookworm Oesophagostomum dentatum.</title>
        <authorList>
            <person name="Mitreva M."/>
        </authorList>
    </citation>
    <scope>NUCLEOTIDE SEQUENCE [LARGE SCALE GENOMIC DNA]</scope>
    <source>
        <strain evidence="7 8">OD-Hann</strain>
    </source>
</reference>
<dbReference type="OrthoDB" id="9606970at2759"/>
<dbReference type="Pfam" id="PF00091">
    <property type="entry name" value="Tubulin"/>
    <property type="match status" value="1"/>
</dbReference>
<dbReference type="PRINTS" id="PR01161">
    <property type="entry name" value="TUBULIN"/>
</dbReference>
<dbReference type="SUPFAM" id="SSF52490">
    <property type="entry name" value="Tubulin nucleotide-binding domain-like"/>
    <property type="match status" value="1"/>
</dbReference>
<evidence type="ECO:0000313" key="8">
    <source>
        <dbReference type="Proteomes" id="UP000053660"/>
    </source>
</evidence>
<keyword evidence="4 5" id="KW-0342">GTP-binding</keyword>
<proteinExistence type="inferred from homology"/>
<keyword evidence="8" id="KW-1185">Reference proteome</keyword>
<dbReference type="Proteomes" id="UP000053660">
    <property type="component" value="Unassembled WGS sequence"/>
</dbReference>
<evidence type="ECO:0000259" key="6">
    <source>
        <dbReference type="Pfam" id="PF00091"/>
    </source>
</evidence>
<dbReference type="PROSITE" id="PS00227">
    <property type="entry name" value="TUBULIN"/>
    <property type="match status" value="1"/>
</dbReference>
<dbReference type="GO" id="GO:0005874">
    <property type="term" value="C:microtubule"/>
    <property type="evidence" value="ECO:0007669"/>
    <property type="project" value="UniProtKB-KW"/>
</dbReference>
<keyword evidence="2 5" id="KW-0493">Microtubule</keyword>
<gene>
    <name evidence="7" type="ORF">OESDEN_11974</name>
</gene>
<dbReference type="InterPro" id="IPR017975">
    <property type="entry name" value="Tubulin_CS"/>
</dbReference>
<keyword evidence="3 5" id="KW-0547">Nucleotide-binding</keyword>
<feature type="domain" description="Tubulin/FtsZ GTPase" evidence="6">
    <location>
        <begin position="9"/>
        <end position="53"/>
    </location>
</feature>
<organism evidence="7 8">
    <name type="scientific">Oesophagostomum dentatum</name>
    <name type="common">Nodular worm</name>
    <dbReference type="NCBI Taxonomy" id="61180"/>
    <lineage>
        <taxon>Eukaryota</taxon>
        <taxon>Metazoa</taxon>
        <taxon>Ecdysozoa</taxon>
        <taxon>Nematoda</taxon>
        <taxon>Chromadorea</taxon>
        <taxon>Rhabditida</taxon>
        <taxon>Rhabditina</taxon>
        <taxon>Rhabditomorpha</taxon>
        <taxon>Strongyloidea</taxon>
        <taxon>Strongylidae</taxon>
        <taxon>Oesophagostomum</taxon>
    </lineage>
</organism>
<dbReference type="Gene3D" id="3.40.50.1440">
    <property type="entry name" value="Tubulin/FtsZ, GTPase domain"/>
    <property type="match status" value="1"/>
</dbReference>
<dbReference type="GO" id="GO:0007017">
    <property type="term" value="P:microtubule-based process"/>
    <property type="evidence" value="ECO:0007669"/>
    <property type="project" value="InterPro"/>
</dbReference>
<dbReference type="InterPro" id="IPR003008">
    <property type="entry name" value="Tubulin_FtsZ_GTPase"/>
</dbReference>
<sequence>MLVTVLTSYTGFLVFHSFGGGTGSGFTSLLMERLSVDYGKKAKLEFSVYPAPQCVGGALDPRGYKQPISARFSAHRLRLSIISFGKER</sequence>
<evidence type="ECO:0000256" key="2">
    <source>
        <dbReference type="ARBA" id="ARBA00022701"/>
    </source>
</evidence>
<dbReference type="InterPro" id="IPR000217">
    <property type="entry name" value="Tubulin"/>
</dbReference>
<dbReference type="GO" id="GO:0005525">
    <property type="term" value="F:GTP binding"/>
    <property type="evidence" value="ECO:0007669"/>
    <property type="project" value="UniProtKB-UniRule"/>
</dbReference>
<comment type="similarity">
    <text evidence="1 5">Belongs to the tubulin family.</text>
</comment>
<dbReference type="EMBL" id="KN556230">
    <property type="protein sequence ID" value="KHJ88235.1"/>
    <property type="molecule type" value="Genomic_DNA"/>
</dbReference>
<dbReference type="PANTHER" id="PTHR11588">
    <property type="entry name" value="TUBULIN"/>
    <property type="match status" value="1"/>
</dbReference>
<evidence type="ECO:0000256" key="5">
    <source>
        <dbReference type="RuleBase" id="RU000352"/>
    </source>
</evidence>
<dbReference type="InterPro" id="IPR036525">
    <property type="entry name" value="Tubulin/FtsZ_GTPase_sf"/>
</dbReference>
<dbReference type="AlphaFoldDB" id="A0A0B1SYJ0"/>
<accession>A0A0B1SYJ0</accession>
<evidence type="ECO:0000313" key="7">
    <source>
        <dbReference type="EMBL" id="KHJ88235.1"/>
    </source>
</evidence>
<evidence type="ECO:0000256" key="3">
    <source>
        <dbReference type="ARBA" id="ARBA00022741"/>
    </source>
</evidence>
<protein>
    <recommendedName>
        <fullName evidence="6">Tubulin/FtsZ GTPase domain-containing protein</fullName>
    </recommendedName>
</protein>